<gene>
    <name evidence="1" type="ORF">DRI96_00920</name>
</gene>
<dbReference type="EMBL" id="QMQB01000022">
    <property type="protein sequence ID" value="RLE14798.1"/>
    <property type="molecule type" value="Genomic_DNA"/>
</dbReference>
<reference evidence="1 2" key="1">
    <citation type="submission" date="2018-06" db="EMBL/GenBank/DDBJ databases">
        <title>Extensive metabolic versatility and redundancy in microbially diverse, dynamic hydrothermal sediments.</title>
        <authorList>
            <person name="Dombrowski N."/>
            <person name="Teske A."/>
            <person name="Baker B.J."/>
        </authorList>
    </citation>
    <scope>NUCLEOTIDE SEQUENCE [LARGE SCALE GENOMIC DNA]</scope>
    <source>
        <strain evidence="1">B19_G9</strain>
    </source>
</reference>
<dbReference type="SUPFAM" id="SSF46785">
    <property type="entry name" value="Winged helix' DNA-binding domain"/>
    <property type="match status" value="1"/>
</dbReference>
<dbReference type="InterPro" id="IPR012872">
    <property type="entry name" value="DUF1670"/>
</dbReference>
<proteinExistence type="predicted"/>
<name>A0A662DIS5_UNCAE</name>
<dbReference type="Proteomes" id="UP000267654">
    <property type="component" value="Unassembled WGS sequence"/>
</dbReference>
<organism evidence="1 2">
    <name type="scientific">Aerophobetes bacterium</name>
    <dbReference type="NCBI Taxonomy" id="2030807"/>
    <lineage>
        <taxon>Bacteria</taxon>
        <taxon>Candidatus Aerophobota</taxon>
    </lineage>
</organism>
<comment type="caution">
    <text evidence="1">The sequence shown here is derived from an EMBL/GenBank/DDBJ whole genome shotgun (WGS) entry which is preliminary data.</text>
</comment>
<accession>A0A662DIS5</accession>
<dbReference type="InterPro" id="IPR036390">
    <property type="entry name" value="WH_DNA-bd_sf"/>
</dbReference>
<protein>
    <submittedName>
        <fullName evidence="1">Uncharacterized protein</fullName>
    </submittedName>
</protein>
<dbReference type="AlphaFoldDB" id="A0A662DIS5"/>
<dbReference type="Pfam" id="PF07900">
    <property type="entry name" value="DUF1670"/>
    <property type="match status" value="1"/>
</dbReference>
<evidence type="ECO:0000313" key="2">
    <source>
        <dbReference type="Proteomes" id="UP000267654"/>
    </source>
</evidence>
<evidence type="ECO:0000313" key="1">
    <source>
        <dbReference type="EMBL" id="RLE14798.1"/>
    </source>
</evidence>
<sequence length="272" mass="31806">MVLSNFEVPIGKKKDYTYLALLNYFKMRYRFSLAITEQLVQDVIRIIKILSSDYVREGQILRFVVSNSEPPGKALKDCRFVLVKLTIYAPGDKEYRKSRGLKELKLRVIQRITGEAFDQGGSLSQEDIADILFLDRRTVVDYIKELESRGIEIFTRAKLNRIKNHPLPKTKVIKMFLEGAHEEEIASKTYHDTAFIKKWVEEFLQTSFFYHRGISPRFIPKITGIDPESIREYLQIYDSLAKGEKELLQSLRNFFSLYERASLSGIFKEHIF</sequence>